<proteinExistence type="predicted"/>
<reference evidence="1" key="1">
    <citation type="journal article" date="2014" name="Front. Microbiol.">
        <title>High frequency of phylogenetically diverse reductive dehalogenase-homologous genes in deep subseafloor sedimentary metagenomes.</title>
        <authorList>
            <person name="Kawai M."/>
            <person name="Futagami T."/>
            <person name="Toyoda A."/>
            <person name="Takaki Y."/>
            <person name="Nishi S."/>
            <person name="Hori S."/>
            <person name="Arai W."/>
            <person name="Tsubouchi T."/>
            <person name="Morono Y."/>
            <person name="Uchiyama I."/>
            <person name="Ito T."/>
            <person name="Fujiyama A."/>
            <person name="Inagaki F."/>
            <person name="Takami H."/>
        </authorList>
    </citation>
    <scope>NUCLEOTIDE SEQUENCE</scope>
    <source>
        <strain evidence="1">Expedition CK06-06</strain>
    </source>
</reference>
<comment type="caution">
    <text evidence="1">The sequence shown here is derived from an EMBL/GenBank/DDBJ whole genome shotgun (WGS) entry which is preliminary data.</text>
</comment>
<name>X1IXC4_9ZZZZ</name>
<sequence>KMVFSGTLEEIRPLLGIKSKVRVKVAKNQDKAVELLSALPQVRQVQVIDDYISVTFRESKDSDGIIARTLVKGDLDIIFLQPEQLKLDDAFLQLTKGIVH</sequence>
<gene>
    <name evidence="1" type="ORF">S03H2_59958</name>
</gene>
<organism evidence="1">
    <name type="scientific">marine sediment metagenome</name>
    <dbReference type="NCBI Taxonomy" id="412755"/>
    <lineage>
        <taxon>unclassified sequences</taxon>
        <taxon>metagenomes</taxon>
        <taxon>ecological metagenomes</taxon>
    </lineage>
</organism>
<evidence type="ECO:0008006" key="2">
    <source>
        <dbReference type="Google" id="ProtNLM"/>
    </source>
</evidence>
<dbReference type="EMBL" id="BARU01038596">
    <property type="protein sequence ID" value="GAH86377.1"/>
    <property type="molecule type" value="Genomic_DNA"/>
</dbReference>
<evidence type="ECO:0000313" key="1">
    <source>
        <dbReference type="EMBL" id="GAH86377.1"/>
    </source>
</evidence>
<feature type="non-terminal residue" evidence="1">
    <location>
        <position position="1"/>
    </location>
</feature>
<accession>X1IXC4</accession>
<dbReference type="AlphaFoldDB" id="X1IXC4"/>
<protein>
    <recommendedName>
        <fullName evidence="2">DUF4162 domain-containing protein</fullName>
    </recommendedName>
</protein>